<feature type="binding site" evidence="16">
    <location>
        <position position="595"/>
    </location>
    <ligand>
        <name>[4Fe-4S] cluster</name>
        <dbReference type="ChEBI" id="CHEBI:49883"/>
        <label>2</label>
    </ligand>
</feature>
<evidence type="ECO:0000256" key="8">
    <source>
        <dbReference type="ARBA" id="ARBA00022982"/>
    </source>
</evidence>
<comment type="catalytic activity">
    <reaction evidence="13 15">
        <text>indole-3-pyruvate + 2 oxidized [2Fe-2S]-[ferredoxin] + CoA = (indol-3-yl)acetyl-CoA + 2 reduced [2Fe-2S]-[ferredoxin] + CO2 + H(+)</text>
        <dbReference type="Rhea" id="RHEA:12645"/>
        <dbReference type="Rhea" id="RHEA-COMP:10000"/>
        <dbReference type="Rhea" id="RHEA-COMP:10001"/>
        <dbReference type="ChEBI" id="CHEBI:15378"/>
        <dbReference type="ChEBI" id="CHEBI:16526"/>
        <dbReference type="ChEBI" id="CHEBI:17640"/>
        <dbReference type="ChEBI" id="CHEBI:33737"/>
        <dbReference type="ChEBI" id="CHEBI:33738"/>
        <dbReference type="ChEBI" id="CHEBI:57271"/>
        <dbReference type="ChEBI" id="CHEBI:57287"/>
        <dbReference type="EC" id="1.2.7.8"/>
    </reaction>
</comment>
<comment type="cofactor">
    <cofactor evidence="15 16">
        <name>[4Fe-4S] cluster</name>
        <dbReference type="ChEBI" id="CHEBI:49883"/>
    </cofactor>
    <text evidence="15 16">Binds 2 [4Fe-4S] clusters. In this family the first cluster has a non-standard and varying [4Fe-4S] binding motif CX(2)CX(2)CX(4-5)CP.</text>
</comment>
<dbReference type="EC" id="1.2.7.8" evidence="15"/>
<dbReference type="PROSITE" id="PS51379">
    <property type="entry name" value="4FE4S_FER_2"/>
    <property type="match status" value="2"/>
</dbReference>
<evidence type="ECO:0000256" key="16">
    <source>
        <dbReference type="PIRSR" id="PIRSR006439-50"/>
    </source>
</evidence>
<keyword evidence="10 15" id="KW-0408">Iron</keyword>
<keyword evidence="18" id="KW-0670">Pyruvate</keyword>
<comment type="caution">
    <text evidence="18">The sequence shown here is derived from an EMBL/GenBank/DDBJ whole genome shotgun (WGS) entry which is preliminary data.</text>
</comment>
<dbReference type="AlphaFoldDB" id="A0A7J3Y0K5"/>
<dbReference type="InterPro" id="IPR017900">
    <property type="entry name" value="4Fe4S_Fe_S_CS"/>
</dbReference>
<keyword evidence="5 15" id="KW-0813">Transport</keyword>
<dbReference type="InterPro" id="IPR017896">
    <property type="entry name" value="4Fe4S_Fe-S-bd"/>
</dbReference>
<evidence type="ECO:0000256" key="6">
    <source>
        <dbReference type="ARBA" id="ARBA00022485"/>
    </source>
</evidence>
<feature type="binding site" evidence="16">
    <location>
        <position position="567"/>
    </location>
    <ligand>
        <name>[4Fe-4S] cluster</name>
        <dbReference type="ChEBI" id="CHEBI:49883"/>
        <label>1</label>
    </ligand>
</feature>
<keyword evidence="9 15" id="KW-0560">Oxidoreductase</keyword>
<dbReference type="EMBL" id="DRYK01000089">
    <property type="protein sequence ID" value="HHP68470.1"/>
    <property type="molecule type" value="Genomic_DNA"/>
</dbReference>
<comment type="subunit">
    <text evidence="3">Heterodimer composed of an alpha and a beta subunit.</text>
</comment>
<evidence type="ECO:0000256" key="12">
    <source>
        <dbReference type="ARBA" id="ARBA00030514"/>
    </source>
</evidence>
<feature type="binding site" evidence="16">
    <location>
        <position position="561"/>
    </location>
    <ligand>
        <name>[4Fe-4S] cluster</name>
        <dbReference type="ChEBI" id="CHEBI:49883"/>
        <label>1</label>
    </ligand>
</feature>
<comment type="catalytic activity">
    <reaction evidence="14">
        <text>a 2-oxocarboxylate + 2 oxidized [2Fe-2S]-[ferredoxin] + CoA = an acyl-CoA + 2 reduced [2Fe-2S]-[ferredoxin] + CO2 + H(+)</text>
        <dbReference type="Rhea" id="RHEA:42316"/>
        <dbReference type="Rhea" id="RHEA-COMP:10000"/>
        <dbReference type="Rhea" id="RHEA-COMP:10001"/>
        <dbReference type="ChEBI" id="CHEBI:15378"/>
        <dbReference type="ChEBI" id="CHEBI:16526"/>
        <dbReference type="ChEBI" id="CHEBI:33737"/>
        <dbReference type="ChEBI" id="CHEBI:33738"/>
        <dbReference type="ChEBI" id="CHEBI:35179"/>
        <dbReference type="ChEBI" id="CHEBI:57287"/>
        <dbReference type="ChEBI" id="CHEBI:58342"/>
        <dbReference type="EC" id="1.2.7.11"/>
    </reaction>
</comment>
<gene>
    <name evidence="18" type="primary">iorA</name>
    <name evidence="18" type="ORF">ENM60_06810</name>
</gene>
<feature type="binding site" evidence="16">
    <location>
        <position position="602"/>
    </location>
    <ligand>
        <name>[4Fe-4S] cluster</name>
        <dbReference type="ChEBI" id="CHEBI:49883"/>
        <label>1</label>
    </ligand>
</feature>
<feature type="binding site" evidence="16">
    <location>
        <position position="592"/>
    </location>
    <ligand>
        <name>[4Fe-4S] cluster</name>
        <dbReference type="ChEBI" id="CHEBI:49883"/>
        <label>2</label>
    </ligand>
</feature>
<dbReference type="CDD" id="cd02008">
    <property type="entry name" value="TPP_IOR_alpha"/>
    <property type="match status" value="1"/>
</dbReference>
<dbReference type="SUPFAM" id="SSF54862">
    <property type="entry name" value="4Fe-4S ferredoxins"/>
    <property type="match status" value="1"/>
</dbReference>
<dbReference type="Pfam" id="PF00037">
    <property type="entry name" value="Fer4"/>
    <property type="match status" value="1"/>
</dbReference>
<dbReference type="FunFam" id="3.40.50.970:FF:000039">
    <property type="entry name" value="Indolepyruvate oxidoreductase subunit IorA"/>
    <property type="match status" value="1"/>
</dbReference>
<keyword evidence="8 15" id="KW-0249">Electron transport</keyword>
<dbReference type="GO" id="GO:0043805">
    <property type="term" value="F:indolepyruvate ferredoxin oxidoreductase activity"/>
    <property type="evidence" value="ECO:0007669"/>
    <property type="project" value="UniProtKB-UniRule"/>
</dbReference>
<accession>A0A7J3Y0K5</accession>
<name>A0A7J3Y0K5_9CREN</name>
<dbReference type="Gene3D" id="3.30.70.20">
    <property type="match status" value="1"/>
</dbReference>
<sequence>MGNEAIARGALEAGVCYFTAYPGTPSTEIIESIGEVANEVGAIAEWSVNEKVAYESAYAAAIASVRSLTAMKHVGVNVAADILVSSGYAGVKAGFIVVSADDPSAHSSQNEQDNRWYGYLAHIPVVEPSSVRDAYRLIKTAVEISEKYKQPIMFRTTTRVSHSRQYIELEGDISASRNCRGFFDKDISRWVLIPAHARRLKERVVKLWRSIEEAEWGPPLAEIYNPGKKKVMIAPGIAFAHVAEALDRLSAWEDVTVLKLSLTAPVPVKPVLNAASEASEILVVEELDPVVELHVRAILNKHGVRAVVRGKDLIPEEGELSLERVLPGVAKFLGRDLAIPQTAKLVEDARIPPRPPVLCPGCPHRLTYYILKTAANKLRLRNVIYTGDIGCYTLGYQKPFETQMTCFEMGGSIGVAHGLSKVVEEPVIAVIGDSTFFHAGIPGSINLVYNYGRAMIVVLDNYTTAMTGHQPHPGTGLTATGSKAPVVELVEVLKSIGFNVYVINPLNIRESLDTTVKALEEYLSGGRVALVSRMRCSLEAGRLSREKRISLPIYAVDEDKCTGCMACMNLTACPAIIIPENSNKPVILEDMCLGCGLCAYVCPYKAIYVKKPGDEGWEKLYTERTTS</sequence>
<dbReference type="Pfam" id="PF02775">
    <property type="entry name" value="TPP_enzyme_C"/>
    <property type="match status" value="1"/>
</dbReference>
<dbReference type="Gene3D" id="3.40.50.970">
    <property type="match status" value="2"/>
</dbReference>
<evidence type="ECO:0000256" key="10">
    <source>
        <dbReference type="ARBA" id="ARBA00023004"/>
    </source>
</evidence>
<dbReference type="GO" id="GO:0046872">
    <property type="term" value="F:metal ion binding"/>
    <property type="evidence" value="ECO:0007669"/>
    <property type="project" value="UniProtKB-UniRule"/>
</dbReference>
<dbReference type="GO" id="GO:0030976">
    <property type="term" value="F:thiamine pyrophosphate binding"/>
    <property type="evidence" value="ECO:0007669"/>
    <property type="project" value="InterPro"/>
</dbReference>
<dbReference type="InterPro" id="IPR009014">
    <property type="entry name" value="Transketo_C/PFOR_II"/>
</dbReference>
<evidence type="ECO:0000256" key="7">
    <source>
        <dbReference type="ARBA" id="ARBA00022723"/>
    </source>
</evidence>
<feature type="domain" description="4Fe-4S ferredoxin-type" evidence="17">
    <location>
        <begin position="583"/>
        <end position="612"/>
    </location>
</feature>
<dbReference type="PANTHER" id="PTHR43710:SF7">
    <property type="entry name" value="INDOLEPYRUVATE OXIDOREDUCTASE SUBUNIT IORA"/>
    <property type="match status" value="1"/>
</dbReference>
<keyword evidence="11 15" id="KW-0411">Iron-sulfur</keyword>
<evidence type="ECO:0000256" key="11">
    <source>
        <dbReference type="ARBA" id="ARBA00023014"/>
    </source>
</evidence>
<evidence type="ECO:0000256" key="3">
    <source>
        <dbReference type="ARBA" id="ARBA00011631"/>
    </source>
</evidence>
<dbReference type="InterPro" id="IPR002880">
    <property type="entry name" value="Pyrv_Fd/Flavodoxin_OxRdtase_N"/>
</dbReference>
<dbReference type="GO" id="GO:0019164">
    <property type="term" value="F:pyruvate synthase activity"/>
    <property type="evidence" value="ECO:0007669"/>
    <property type="project" value="UniProtKB-ARBA"/>
</dbReference>
<dbReference type="NCBIfam" id="TIGR03336">
    <property type="entry name" value="IOR_alpha"/>
    <property type="match status" value="1"/>
</dbReference>
<dbReference type="Pfam" id="PF01855">
    <property type="entry name" value="POR_N"/>
    <property type="match status" value="1"/>
</dbReference>
<keyword evidence="6 15" id="KW-0004">4Fe-4S</keyword>
<evidence type="ECO:0000256" key="5">
    <source>
        <dbReference type="ARBA" id="ARBA00022448"/>
    </source>
</evidence>
<dbReference type="PIRSF" id="PIRSF006439">
    <property type="entry name" value="Indolepyruvate_ferr_oxidored"/>
    <property type="match status" value="1"/>
</dbReference>
<evidence type="ECO:0000256" key="1">
    <source>
        <dbReference type="ARBA" id="ARBA00002995"/>
    </source>
</evidence>
<comment type="function">
    <text evidence="1 15">Catalyzes the ferredoxin-dependent oxidative decarboxylation of arylpyruvates.</text>
</comment>
<dbReference type="InterPro" id="IPR045025">
    <property type="entry name" value="HACL1-like"/>
</dbReference>
<feature type="domain" description="4Fe-4S ferredoxin-type" evidence="17">
    <location>
        <begin position="552"/>
        <end position="581"/>
    </location>
</feature>
<feature type="binding site" evidence="16">
    <location>
        <position position="573"/>
    </location>
    <ligand>
        <name>[4Fe-4S] cluster</name>
        <dbReference type="ChEBI" id="CHEBI:49883"/>
        <label>2</label>
    </ligand>
</feature>
<feature type="binding site" evidence="16">
    <location>
        <position position="598"/>
    </location>
    <ligand>
        <name>[4Fe-4S] cluster</name>
        <dbReference type="ChEBI" id="CHEBI:49883"/>
        <label>2</label>
    </ligand>
</feature>
<feature type="binding site" evidence="16">
    <location>
        <position position="564"/>
    </location>
    <ligand>
        <name>[4Fe-4S] cluster</name>
        <dbReference type="ChEBI" id="CHEBI:49883"/>
        <label>1</label>
    </ligand>
</feature>
<dbReference type="SUPFAM" id="SSF52518">
    <property type="entry name" value="Thiamin diphosphate-binding fold (THDP-binding)"/>
    <property type="match status" value="2"/>
</dbReference>
<protein>
    <recommendedName>
        <fullName evidence="4 15">Indolepyruvate oxidoreductase subunit IorA</fullName>
        <shortName evidence="15">IOR</shortName>
        <ecNumber evidence="15">1.2.7.8</ecNumber>
    </recommendedName>
    <alternativeName>
        <fullName evidence="12 15">Indolepyruvate ferredoxin oxidoreductase subunit alpha</fullName>
    </alternativeName>
</protein>
<reference evidence="18" key="1">
    <citation type="journal article" date="2020" name="mSystems">
        <title>Genome- and Community-Level Interaction Insights into Carbon Utilization and Element Cycling Functions of Hydrothermarchaeota in Hydrothermal Sediment.</title>
        <authorList>
            <person name="Zhou Z."/>
            <person name="Liu Y."/>
            <person name="Xu W."/>
            <person name="Pan J."/>
            <person name="Luo Z.H."/>
            <person name="Li M."/>
        </authorList>
    </citation>
    <scope>NUCLEOTIDE SEQUENCE [LARGE SCALE GENOMIC DNA]</scope>
    <source>
        <strain evidence="18">SpSt-110</strain>
    </source>
</reference>
<evidence type="ECO:0000256" key="15">
    <source>
        <dbReference type="PIRNR" id="PIRNR006439"/>
    </source>
</evidence>
<comment type="subunit">
    <text evidence="2 15">Heterodimer of the IorA and IorB subunits.</text>
</comment>
<evidence type="ECO:0000256" key="13">
    <source>
        <dbReference type="ARBA" id="ARBA00048332"/>
    </source>
</evidence>
<dbReference type="SUPFAM" id="SSF52922">
    <property type="entry name" value="TK C-terminal domain-like"/>
    <property type="match status" value="1"/>
</dbReference>
<dbReference type="GO" id="GO:0051539">
    <property type="term" value="F:4 iron, 4 sulfur cluster binding"/>
    <property type="evidence" value="ECO:0007669"/>
    <property type="project" value="UniProtKB-UniRule"/>
</dbReference>
<dbReference type="PANTHER" id="PTHR43710">
    <property type="entry name" value="2-HYDROXYACYL-COA LYASE"/>
    <property type="match status" value="1"/>
</dbReference>
<keyword evidence="7 15" id="KW-0479">Metal-binding</keyword>
<evidence type="ECO:0000259" key="17">
    <source>
        <dbReference type="PROSITE" id="PS51379"/>
    </source>
</evidence>
<dbReference type="GO" id="GO:0018491">
    <property type="term" value="F:2-oxobutyrate synthase activity"/>
    <property type="evidence" value="ECO:0007669"/>
    <property type="project" value="UniProtKB-ARBA"/>
</dbReference>
<proteinExistence type="predicted"/>
<dbReference type="PROSITE" id="PS00198">
    <property type="entry name" value="4FE4S_FER_1"/>
    <property type="match status" value="1"/>
</dbReference>
<dbReference type="CDD" id="cd07034">
    <property type="entry name" value="TPP_PYR_PFOR_IOR-alpha_like"/>
    <property type="match status" value="1"/>
</dbReference>
<dbReference type="InterPro" id="IPR011766">
    <property type="entry name" value="TPP_enzyme_TPP-bd"/>
</dbReference>
<evidence type="ECO:0000256" key="14">
    <source>
        <dbReference type="ARBA" id="ARBA00048893"/>
    </source>
</evidence>
<evidence type="ECO:0000256" key="2">
    <source>
        <dbReference type="ARBA" id="ARBA00011238"/>
    </source>
</evidence>
<dbReference type="InterPro" id="IPR029061">
    <property type="entry name" value="THDP-binding"/>
</dbReference>
<organism evidence="18">
    <name type="scientific">Thermogladius calderae</name>
    <dbReference type="NCBI Taxonomy" id="1200300"/>
    <lineage>
        <taxon>Archaea</taxon>
        <taxon>Thermoproteota</taxon>
        <taxon>Thermoprotei</taxon>
        <taxon>Desulfurococcales</taxon>
        <taxon>Desulfurococcaceae</taxon>
        <taxon>Thermogladius</taxon>
    </lineage>
</organism>
<evidence type="ECO:0000256" key="4">
    <source>
        <dbReference type="ARBA" id="ARBA00017710"/>
    </source>
</evidence>
<dbReference type="InterPro" id="IPR017721">
    <property type="entry name" value="IorA"/>
</dbReference>
<evidence type="ECO:0000256" key="9">
    <source>
        <dbReference type="ARBA" id="ARBA00023002"/>
    </source>
</evidence>
<evidence type="ECO:0000313" key="18">
    <source>
        <dbReference type="EMBL" id="HHP68470.1"/>
    </source>
</evidence>